<comment type="caution">
    <text evidence="1">The sequence shown here is derived from an EMBL/GenBank/DDBJ whole genome shotgun (WGS) entry which is preliminary data.</text>
</comment>
<name>A0A4C1Z5F0_EUMVA</name>
<dbReference type="AlphaFoldDB" id="A0A4C1Z5F0"/>
<proteinExistence type="predicted"/>
<organism evidence="1 2">
    <name type="scientific">Eumeta variegata</name>
    <name type="common">Bagworm moth</name>
    <name type="synonym">Eumeta japonica</name>
    <dbReference type="NCBI Taxonomy" id="151549"/>
    <lineage>
        <taxon>Eukaryota</taxon>
        <taxon>Metazoa</taxon>
        <taxon>Ecdysozoa</taxon>
        <taxon>Arthropoda</taxon>
        <taxon>Hexapoda</taxon>
        <taxon>Insecta</taxon>
        <taxon>Pterygota</taxon>
        <taxon>Neoptera</taxon>
        <taxon>Endopterygota</taxon>
        <taxon>Lepidoptera</taxon>
        <taxon>Glossata</taxon>
        <taxon>Ditrysia</taxon>
        <taxon>Tineoidea</taxon>
        <taxon>Psychidae</taxon>
        <taxon>Oiketicinae</taxon>
        <taxon>Eumeta</taxon>
    </lineage>
</organism>
<gene>
    <name evidence="1" type="ORF">EVAR_67650_1</name>
</gene>
<keyword evidence="2" id="KW-1185">Reference proteome</keyword>
<dbReference type="EMBL" id="BGZK01001656">
    <property type="protein sequence ID" value="GBP84051.1"/>
    <property type="molecule type" value="Genomic_DNA"/>
</dbReference>
<protein>
    <submittedName>
        <fullName evidence="1">Uncharacterized protein</fullName>
    </submittedName>
</protein>
<evidence type="ECO:0000313" key="2">
    <source>
        <dbReference type="Proteomes" id="UP000299102"/>
    </source>
</evidence>
<accession>A0A4C1Z5F0</accession>
<evidence type="ECO:0000313" key="1">
    <source>
        <dbReference type="EMBL" id="GBP84051.1"/>
    </source>
</evidence>
<dbReference type="Proteomes" id="UP000299102">
    <property type="component" value="Unassembled WGS sequence"/>
</dbReference>
<reference evidence="1 2" key="1">
    <citation type="journal article" date="2019" name="Commun. Biol.">
        <title>The bagworm genome reveals a unique fibroin gene that provides high tensile strength.</title>
        <authorList>
            <person name="Kono N."/>
            <person name="Nakamura H."/>
            <person name="Ohtoshi R."/>
            <person name="Tomita M."/>
            <person name="Numata K."/>
            <person name="Arakawa K."/>
        </authorList>
    </citation>
    <scope>NUCLEOTIDE SEQUENCE [LARGE SCALE GENOMIC DNA]</scope>
</reference>
<sequence>MCIQSSVDREEITSSTCTASVAPVAGVLASSLIYSDAFILLHPQQKGLRDSPRRRHGGVRDALFLKSTFPGFKETLTKLTNLVRRHSHCLVIVPGSPFDPNWPSVGEDSRWILKTFNKDALLKMSSVQLWIIPTDGFQIEVKTEPEWILKAMGVRVETALRQESAAPIRSGRSRYADKILPGDLKPRKHFCCADENCYWHGGGCGAYEGAVSMCGVKAPIQVFCSRVNAA</sequence>